<accession>A0A935C204</accession>
<name>A0A935C204_9FIRM</name>
<dbReference type="PROSITE" id="PS51257">
    <property type="entry name" value="PROKAR_LIPOPROTEIN"/>
    <property type="match status" value="1"/>
</dbReference>
<protein>
    <recommendedName>
        <fullName evidence="3">Bypass of forespore C C-terminal domain-containing protein</fullName>
    </recommendedName>
</protein>
<gene>
    <name evidence="1" type="ORF">JKK62_10055</name>
</gene>
<evidence type="ECO:0008006" key="3">
    <source>
        <dbReference type="Google" id="ProtNLM"/>
    </source>
</evidence>
<dbReference type="Proteomes" id="UP000633365">
    <property type="component" value="Unassembled WGS sequence"/>
</dbReference>
<proteinExistence type="predicted"/>
<dbReference type="AlphaFoldDB" id="A0A935C204"/>
<dbReference type="EMBL" id="JAEQMG010000104">
    <property type="protein sequence ID" value="MBK6088980.1"/>
    <property type="molecule type" value="Genomic_DNA"/>
</dbReference>
<comment type="caution">
    <text evidence="1">The sequence shown here is derived from an EMBL/GenBank/DDBJ whole genome shotgun (WGS) entry which is preliminary data.</text>
</comment>
<evidence type="ECO:0000313" key="1">
    <source>
        <dbReference type="EMBL" id="MBK6088980.1"/>
    </source>
</evidence>
<reference evidence="1" key="1">
    <citation type="submission" date="2021-01" db="EMBL/GenBank/DDBJ databases">
        <title>Genome public.</title>
        <authorList>
            <person name="Liu C."/>
            <person name="Sun Q."/>
        </authorList>
    </citation>
    <scope>NUCLEOTIDE SEQUENCE</scope>
    <source>
        <strain evidence="1">M6</strain>
    </source>
</reference>
<evidence type="ECO:0000313" key="2">
    <source>
        <dbReference type="Proteomes" id="UP000633365"/>
    </source>
</evidence>
<sequence>MKNTVKLAVIAITGIVLVSCVIISTLATGAGREVVRAASQQTVSDESRNFVMGERRGRIAVWREGETEPFMTTDTLVYSLPKADRSKLAKGIVITGESALRKILEDYCS</sequence>
<organism evidence="1 2">
    <name type="scientific">Ruminococcus difficilis</name>
    <dbReference type="NCBI Taxonomy" id="2763069"/>
    <lineage>
        <taxon>Bacteria</taxon>
        <taxon>Bacillati</taxon>
        <taxon>Bacillota</taxon>
        <taxon>Clostridia</taxon>
        <taxon>Eubacteriales</taxon>
        <taxon>Oscillospiraceae</taxon>
        <taxon>Ruminococcus</taxon>
    </lineage>
</organism>
<dbReference type="RefSeq" id="WP_092966650.1">
    <property type="nucleotide sequence ID" value="NZ_JAEQMG010000104.1"/>
</dbReference>
<keyword evidence="2" id="KW-1185">Reference proteome</keyword>